<accession>A0A1H8JJE2</accession>
<evidence type="ECO:0000259" key="14">
    <source>
        <dbReference type="Pfam" id="PF13490"/>
    </source>
</evidence>
<dbReference type="Pfam" id="PF13490">
    <property type="entry name" value="zf-HC2"/>
    <property type="match status" value="1"/>
</dbReference>
<evidence type="ECO:0000256" key="3">
    <source>
        <dbReference type="ARBA" id="ARBA00022475"/>
    </source>
</evidence>
<keyword evidence="6" id="KW-0805">Transcription regulation</keyword>
<evidence type="ECO:0000256" key="8">
    <source>
        <dbReference type="ARBA" id="ARBA00023163"/>
    </source>
</evidence>
<evidence type="ECO:0000313" key="15">
    <source>
        <dbReference type="EMBL" id="SEN80860.1"/>
    </source>
</evidence>
<feature type="transmembrane region" description="Helical" evidence="12">
    <location>
        <begin position="97"/>
        <end position="117"/>
    </location>
</feature>
<evidence type="ECO:0000256" key="6">
    <source>
        <dbReference type="ARBA" id="ARBA00023015"/>
    </source>
</evidence>
<evidence type="ECO:0000256" key="1">
    <source>
        <dbReference type="ARBA" id="ARBA00004167"/>
    </source>
</evidence>
<feature type="domain" description="Anti-sigma K factor RskA C-terminal" evidence="13">
    <location>
        <begin position="101"/>
        <end position="242"/>
    </location>
</feature>
<keyword evidence="4 12" id="KW-0812">Transmembrane</keyword>
<evidence type="ECO:0000256" key="9">
    <source>
        <dbReference type="ARBA" id="ARBA00029829"/>
    </source>
</evidence>
<reference evidence="15 16" key="1">
    <citation type="submission" date="2016-10" db="EMBL/GenBank/DDBJ databases">
        <authorList>
            <person name="de Groot N.N."/>
        </authorList>
    </citation>
    <scope>NUCLEOTIDE SEQUENCE [LARGE SCALE GENOMIC DNA]</scope>
    <source>
        <strain evidence="15 16">CGMCC 4.2026</strain>
    </source>
</reference>
<dbReference type="PANTHER" id="PTHR37461:SF1">
    <property type="entry name" value="ANTI-SIGMA-K FACTOR RSKA"/>
    <property type="match status" value="1"/>
</dbReference>
<dbReference type="EMBL" id="FODD01000010">
    <property type="protein sequence ID" value="SEN80860.1"/>
    <property type="molecule type" value="Genomic_DNA"/>
</dbReference>
<evidence type="ECO:0000256" key="4">
    <source>
        <dbReference type="ARBA" id="ARBA00022692"/>
    </source>
</evidence>
<feature type="compositionally biased region" description="Low complexity" evidence="11">
    <location>
        <begin position="236"/>
        <end position="249"/>
    </location>
</feature>
<dbReference type="Pfam" id="PF10099">
    <property type="entry name" value="RskA_C"/>
    <property type="match status" value="1"/>
</dbReference>
<protein>
    <recommendedName>
        <fullName evidence="10">Regulator of SigK</fullName>
    </recommendedName>
    <alternativeName>
        <fullName evidence="9">Sigma-K anti-sigma factor RskA</fullName>
    </alternativeName>
</protein>
<dbReference type="PANTHER" id="PTHR37461">
    <property type="entry name" value="ANTI-SIGMA-K FACTOR RSKA"/>
    <property type="match status" value="1"/>
</dbReference>
<gene>
    <name evidence="15" type="ORF">SAMN05216267_1010154</name>
</gene>
<evidence type="ECO:0000256" key="5">
    <source>
        <dbReference type="ARBA" id="ARBA00022989"/>
    </source>
</evidence>
<feature type="region of interest" description="Disordered" evidence="11">
    <location>
        <begin position="226"/>
        <end position="249"/>
    </location>
</feature>
<feature type="domain" description="Putative zinc-finger" evidence="14">
    <location>
        <begin position="9"/>
        <end position="37"/>
    </location>
</feature>
<dbReference type="GO" id="GO:0005886">
    <property type="term" value="C:plasma membrane"/>
    <property type="evidence" value="ECO:0007669"/>
    <property type="project" value="UniProtKB-SubCell"/>
</dbReference>
<dbReference type="InterPro" id="IPR051474">
    <property type="entry name" value="Anti-sigma-K/W_factor"/>
</dbReference>
<evidence type="ECO:0000256" key="10">
    <source>
        <dbReference type="ARBA" id="ARBA00030803"/>
    </source>
</evidence>
<evidence type="ECO:0000256" key="11">
    <source>
        <dbReference type="SAM" id="MobiDB-lite"/>
    </source>
</evidence>
<evidence type="ECO:0000256" key="12">
    <source>
        <dbReference type="SAM" id="Phobius"/>
    </source>
</evidence>
<keyword evidence="3" id="KW-1003">Cell membrane</keyword>
<keyword evidence="8" id="KW-0804">Transcription</keyword>
<proteinExistence type="predicted"/>
<evidence type="ECO:0000256" key="2">
    <source>
        <dbReference type="ARBA" id="ARBA00004236"/>
    </source>
</evidence>
<evidence type="ECO:0000256" key="7">
    <source>
        <dbReference type="ARBA" id="ARBA00023136"/>
    </source>
</evidence>
<dbReference type="InterPro" id="IPR041916">
    <property type="entry name" value="Anti_sigma_zinc_sf"/>
</dbReference>
<dbReference type="InterPro" id="IPR018764">
    <property type="entry name" value="RskA_C"/>
</dbReference>
<keyword evidence="7 12" id="KW-0472">Membrane</keyword>
<sequence length="249" mass="25811">MTGTDLHTLTGAYAVGALTRSEAEEFRRHMGRCEACAREVRELRETAARLALAVAEVPPAGLRHQVMSAVGGTRQLPPEVNVTPLRSARRLRWRRRLPYAAAAACLAVAGVAGGVAVDAQNQADSQHRQAVRAEQQATELSALTAAPDATFHTGALKGGGTATVVSSRALDRAAVLFHGLPALPRSQVYELWYSHHGTMVPAGLVAQGRSAGATVLTGSQAAADGVGITAEPHGGSTSPTSPPLALLPV</sequence>
<organism evidence="15 16">
    <name type="scientific">Actinacidiphila rubida</name>
    <dbReference type="NCBI Taxonomy" id="310780"/>
    <lineage>
        <taxon>Bacteria</taxon>
        <taxon>Bacillati</taxon>
        <taxon>Actinomycetota</taxon>
        <taxon>Actinomycetes</taxon>
        <taxon>Kitasatosporales</taxon>
        <taxon>Streptomycetaceae</taxon>
        <taxon>Actinacidiphila</taxon>
    </lineage>
</organism>
<dbReference type="InterPro" id="IPR027383">
    <property type="entry name" value="Znf_put"/>
</dbReference>
<evidence type="ECO:0000313" key="16">
    <source>
        <dbReference type="Proteomes" id="UP000181951"/>
    </source>
</evidence>
<name>A0A1H8JJE2_9ACTN</name>
<dbReference type="GO" id="GO:0006417">
    <property type="term" value="P:regulation of translation"/>
    <property type="evidence" value="ECO:0007669"/>
    <property type="project" value="TreeGrafter"/>
</dbReference>
<dbReference type="AlphaFoldDB" id="A0A1H8JJE2"/>
<dbReference type="RefSeq" id="WP_069465707.1">
    <property type="nucleotide sequence ID" value="NZ_FODD01000010.1"/>
</dbReference>
<dbReference type="OrthoDB" id="153510at2"/>
<evidence type="ECO:0000259" key="13">
    <source>
        <dbReference type="Pfam" id="PF10099"/>
    </source>
</evidence>
<dbReference type="Proteomes" id="UP000181951">
    <property type="component" value="Unassembled WGS sequence"/>
</dbReference>
<keyword evidence="5 12" id="KW-1133">Transmembrane helix</keyword>
<dbReference type="GO" id="GO:0016989">
    <property type="term" value="F:sigma factor antagonist activity"/>
    <property type="evidence" value="ECO:0007669"/>
    <property type="project" value="TreeGrafter"/>
</dbReference>
<dbReference type="STRING" id="310780.SAMN05216267_1010154"/>
<dbReference type="Gene3D" id="1.10.10.1320">
    <property type="entry name" value="Anti-sigma factor, zinc-finger domain"/>
    <property type="match status" value="1"/>
</dbReference>
<keyword evidence="16" id="KW-1185">Reference proteome</keyword>
<comment type="subcellular location">
    <subcellularLocation>
        <location evidence="2">Cell membrane</location>
    </subcellularLocation>
    <subcellularLocation>
        <location evidence="1">Membrane</location>
        <topology evidence="1">Single-pass membrane protein</topology>
    </subcellularLocation>
</comment>